<evidence type="ECO:0000256" key="5">
    <source>
        <dbReference type="PROSITE-ProRule" id="PRU00176"/>
    </source>
</evidence>
<reference evidence="8" key="1">
    <citation type="submission" date="2019-08" db="EMBL/GenBank/DDBJ databases">
        <title>Three high-quality genomes provides insights into domestication of ducks.</title>
        <authorList>
            <person name="Hou Z.C."/>
            <person name="Zhu F."/>
            <person name="Yin Z.T."/>
            <person name="Zhang F."/>
        </authorList>
    </citation>
    <scope>NUCLEOTIDE SEQUENCE [LARGE SCALE GENOMIC DNA]</scope>
</reference>
<dbReference type="SUPFAM" id="SSF54928">
    <property type="entry name" value="RNA-binding domain, RBD"/>
    <property type="match status" value="1"/>
</dbReference>
<dbReference type="GO" id="GO:0003723">
    <property type="term" value="F:RNA binding"/>
    <property type="evidence" value="ECO:0007669"/>
    <property type="project" value="UniProtKB-UniRule"/>
</dbReference>
<dbReference type="InterPro" id="IPR000504">
    <property type="entry name" value="RRM_dom"/>
</dbReference>
<evidence type="ECO:0000256" key="3">
    <source>
        <dbReference type="ARBA" id="ARBA00022884"/>
    </source>
</evidence>
<sequence length="305" mass="33283">MEAETSRLPPPRGPAGAAPTTHEGRAAAPHAASPSAPWLWGRRVLPPSLASPTGLRPCPPFGAGKPEKACFLFFFLAVFFFPPHNPRFSPSSASAALQFCGSRLGRPAFELSKKTSHYRGEVRTLFVSGLPLDIKPRELYLLFRPFKEGWGHPSPLHLLSPQPVGFVSFDSRSEAEAAKNALNGIRFDPEIPQTLRLEFAKANTKMAKSKLVGTPNPSTPLPNAVPQFIAREPYELTVPALYPSSPEVWGPYPLYPAELAPALPPPAFTYPCFAARPALAPRALQMRWLPPSEAGSQGWKSRQFC</sequence>
<evidence type="ECO:0000313" key="8">
    <source>
        <dbReference type="Ensembl" id="ENSAPLP00020007541.1"/>
    </source>
</evidence>
<dbReference type="Gene3D" id="3.30.70.330">
    <property type="match status" value="1"/>
</dbReference>
<evidence type="ECO:0000256" key="2">
    <source>
        <dbReference type="ARBA" id="ARBA00004210"/>
    </source>
</evidence>
<name>A0A8B9SKC3_ANAPL</name>
<feature type="region of interest" description="Disordered" evidence="6">
    <location>
        <begin position="1"/>
        <end position="33"/>
    </location>
</feature>
<comment type="subcellular location">
    <subcellularLocation>
        <location evidence="2">Cytoplasm</location>
        <location evidence="2">Stress granule</location>
    </subcellularLocation>
    <subcellularLocation>
        <location evidence="1">Nucleus</location>
    </subcellularLocation>
</comment>
<dbReference type="PROSITE" id="PS50102">
    <property type="entry name" value="RRM"/>
    <property type="match status" value="1"/>
</dbReference>
<evidence type="ECO:0000256" key="4">
    <source>
        <dbReference type="ARBA" id="ARBA00023242"/>
    </source>
</evidence>
<dbReference type="Pfam" id="PF00076">
    <property type="entry name" value="RRM_1"/>
    <property type="match status" value="1"/>
</dbReference>
<dbReference type="InterPro" id="IPR012677">
    <property type="entry name" value="Nucleotide-bd_a/b_plait_sf"/>
</dbReference>
<dbReference type="GO" id="GO:0005634">
    <property type="term" value="C:nucleus"/>
    <property type="evidence" value="ECO:0007669"/>
    <property type="project" value="UniProtKB-SubCell"/>
</dbReference>
<proteinExistence type="predicted"/>
<feature type="domain" description="RRM" evidence="7">
    <location>
        <begin position="123"/>
        <end position="202"/>
    </location>
</feature>
<dbReference type="SMART" id="SM00360">
    <property type="entry name" value="RRM"/>
    <property type="match status" value="1"/>
</dbReference>
<reference evidence="8" key="3">
    <citation type="submission" date="2025-09" db="UniProtKB">
        <authorList>
            <consortium name="Ensembl"/>
        </authorList>
    </citation>
    <scope>IDENTIFICATION</scope>
</reference>
<reference evidence="8" key="2">
    <citation type="submission" date="2025-08" db="UniProtKB">
        <authorList>
            <consortium name="Ensembl"/>
        </authorList>
    </citation>
    <scope>IDENTIFICATION</scope>
</reference>
<keyword evidence="4" id="KW-0539">Nucleus</keyword>
<evidence type="ECO:0000256" key="1">
    <source>
        <dbReference type="ARBA" id="ARBA00004123"/>
    </source>
</evidence>
<evidence type="ECO:0000259" key="7">
    <source>
        <dbReference type="PROSITE" id="PS50102"/>
    </source>
</evidence>
<evidence type="ECO:0000313" key="9">
    <source>
        <dbReference type="Proteomes" id="UP000694400"/>
    </source>
</evidence>
<dbReference type="FunFam" id="3.30.70.330:FF:000037">
    <property type="entry name" value="RNA-binding protein with multiple splicing 2"/>
    <property type="match status" value="1"/>
</dbReference>
<accession>A0A8B9SKC3</accession>
<dbReference type="Ensembl" id="ENSAPLT00020008115.1">
    <property type="protein sequence ID" value="ENSAPLP00020007541.1"/>
    <property type="gene ID" value="ENSAPLG00020005530.1"/>
</dbReference>
<dbReference type="GO" id="GO:0010494">
    <property type="term" value="C:cytoplasmic stress granule"/>
    <property type="evidence" value="ECO:0007669"/>
    <property type="project" value="UniProtKB-SubCell"/>
</dbReference>
<dbReference type="InterPro" id="IPR035979">
    <property type="entry name" value="RBD_domain_sf"/>
</dbReference>
<protein>
    <submittedName>
        <fullName evidence="8">RNA binding protein, mRNA processing factor</fullName>
    </submittedName>
</protein>
<dbReference type="PANTHER" id="PTHR10501">
    <property type="entry name" value="U1 SMALL NUCLEAR RIBONUCLEOPROTEIN A/U2 SMALL NUCLEAR RIBONUCLEOPROTEIN B"/>
    <property type="match status" value="1"/>
</dbReference>
<evidence type="ECO:0000256" key="6">
    <source>
        <dbReference type="SAM" id="MobiDB-lite"/>
    </source>
</evidence>
<organism evidence="8 9">
    <name type="scientific">Anas platyrhynchos</name>
    <name type="common">Mallard</name>
    <name type="synonym">Anas boschas</name>
    <dbReference type="NCBI Taxonomy" id="8839"/>
    <lineage>
        <taxon>Eukaryota</taxon>
        <taxon>Metazoa</taxon>
        <taxon>Chordata</taxon>
        <taxon>Craniata</taxon>
        <taxon>Vertebrata</taxon>
        <taxon>Euteleostomi</taxon>
        <taxon>Archelosauria</taxon>
        <taxon>Archosauria</taxon>
        <taxon>Dinosauria</taxon>
        <taxon>Saurischia</taxon>
        <taxon>Theropoda</taxon>
        <taxon>Coelurosauria</taxon>
        <taxon>Aves</taxon>
        <taxon>Neognathae</taxon>
        <taxon>Galloanserae</taxon>
        <taxon>Anseriformes</taxon>
        <taxon>Anatidae</taxon>
        <taxon>Anatinae</taxon>
        <taxon>Anas</taxon>
    </lineage>
</organism>
<dbReference type="Proteomes" id="UP000694400">
    <property type="component" value="Chromosome 4"/>
</dbReference>
<keyword evidence="3 5" id="KW-0694">RNA-binding</keyword>
<dbReference type="AlphaFoldDB" id="A0A8B9SKC3"/>